<keyword evidence="3" id="KW-1185">Reference proteome</keyword>
<evidence type="ECO:0000313" key="2">
    <source>
        <dbReference type="EMBL" id="OYO16660.1"/>
    </source>
</evidence>
<evidence type="ECO:0000256" key="1">
    <source>
        <dbReference type="SAM" id="Phobius"/>
    </source>
</evidence>
<sequence>MRVKARSMPRVPVATIAAAAFALVAFALWLLTAKRATVGGLADTGSDISPWAIAGIALAVVAGIAFLVIGQIRRRSAG</sequence>
<keyword evidence="1" id="KW-0472">Membrane</keyword>
<keyword evidence="1" id="KW-0812">Transmembrane</keyword>
<dbReference type="AlphaFoldDB" id="A0A255GLG3"/>
<gene>
    <name evidence="2" type="ORF">CGZ93_18030</name>
</gene>
<proteinExistence type="predicted"/>
<protein>
    <submittedName>
        <fullName evidence="2">Uncharacterized protein</fullName>
    </submittedName>
</protein>
<reference evidence="2 3" key="1">
    <citation type="submission" date="2017-07" db="EMBL/GenBank/DDBJ databases">
        <title>Draft whole genome sequences of clinical Proprionibacteriaceae strains.</title>
        <authorList>
            <person name="Bernier A.-M."/>
            <person name="Bernard K."/>
            <person name="Domingo M.-C."/>
        </authorList>
    </citation>
    <scope>NUCLEOTIDE SEQUENCE [LARGE SCALE GENOMIC DNA]</scope>
    <source>
        <strain evidence="2 3">NML 130396</strain>
    </source>
</reference>
<name>A0A255GLG3_9ACTN</name>
<keyword evidence="1" id="KW-1133">Transmembrane helix</keyword>
<accession>A0A255GLG3</accession>
<evidence type="ECO:0000313" key="3">
    <source>
        <dbReference type="Proteomes" id="UP000216311"/>
    </source>
</evidence>
<organism evidence="2 3">
    <name type="scientific">Enemella dayhoffiae</name>
    <dbReference type="NCBI Taxonomy" id="2016507"/>
    <lineage>
        <taxon>Bacteria</taxon>
        <taxon>Bacillati</taxon>
        <taxon>Actinomycetota</taxon>
        <taxon>Actinomycetes</taxon>
        <taxon>Propionibacteriales</taxon>
        <taxon>Propionibacteriaceae</taxon>
        <taxon>Enemella</taxon>
    </lineage>
</organism>
<feature type="transmembrane region" description="Helical" evidence="1">
    <location>
        <begin position="51"/>
        <end position="69"/>
    </location>
</feature>
<dbReference type="EMBL" id="NMVQ01000047">
    <property type="protein sequence ID" value="OYO16660.1"/>
    <property type="molecule type" value="Genomic_DNA"/>
</dbReference>
<dbReference type="Proteomes" id="UP000216311">
    <property type="component" value="Unassembled WGS sequence"/>
</dbReference>
<comment type="caution">
    <text evidence="2">The sequence shown here is derived from an EMBL/GenBank/DDBJ whole genome shotgun (WGS) entry which is preliminary data.</text>
</comment>